<gene>
    <name evidence="3" type="ORF">FRC54_06805</name>
</gene>
<feature type="domain" description="GerMN" evidence="2">
    <location>
        <begin position="65"/>
        <end position="151"/>
    </location>
</feature>
<dbReference type="Pfam" id="PF10646">
    <property type="entry name" value="Germane"/>
    <property type="match status" value="2"/>
</dbReference>
<dbReference type="SMART" id="SM00909">
    <property type="entry name" value="Germane"/>
    <property type="match status" value="2"/>
</dbReference>
<dbReference type="AlphaFoldDB" id="A0A6N7J0Q7"/>
<protein>
    <submittedName>
        <fullName evidence="3">GerMN domain-containing protein</fullName>
    </submittedName>
</protein>
<keyword evidence="1" id="KW-0732">Signal</keyword>
<accession>A0A6N7J0Q7</accession>
<sequence>MKNFLKKSAYILLCMTLALSLFSCGQKNKTKLNKGFIKVYYLNQMKTALYPVTEKPKGNSARKRISNLLEELSSPKSDKDYTNSIPDQVIIRNFTLKKKQLVISFSHDYETLTKVEEVLLRASVVKTLVQLPEVDSVTFRIVDESLLDSAGNAIGAMTDESFVDDFDFEQDATKAVTLTLYCPASDGSGLIKESREAHINENVPIAQAVLSQLSKKPDSKNADVTLPASVKVLSVNVNDGICYVDLDSSLENAGGNVPENMRIYSIVDSLCQLDQINRVQIIIGSGDDAKVVNDSKNNSTYSPNYNLVVSK</sequence>
<evidence type="ECO:0000256" key="1">
    <source>
        <dbReference type="SAM" id="SignalP"/>
    </source>
</evidence>
<feature type="signal peptide" evidence="1">
    <location>
        <begin position="1"/>
        <end position="23"/>
    </location>
</feature>
<dbReference type="EMBL" id="VOGC01000006">
    <property type="protein sequence ID" value="MQN01615.1"/>
    <property type="molecule type" value="Genomic_DNA"/>
</dbReference>
<name>A0A6N7J0Q7_9FIRM</name>
<dbReference type="InterPro" id="IPR019606">
    <property type="entry name" value="GerMN"/>
</dbReference>
<feature type="chain" id="PRO_5038976373" evidence="1">
    <location>
        <begin position="24"/>
        <end position="311"/>
    </location>
</feature>
<dbReference type="PROSITE" id="PS51257">
    <property type="entry name" value="PROKAR_LIPOPROTEIN"/>
    <property type="match status" value="1"/>
</dbReference>
<feature type="domain" description="GerMN" evidence="2">
    <location>
        <begin position="206"/>
        <end position="295"/>
    </location>
</feature>
<evidence type="ECO:0000259" key="2">
    <source>
        <dbReference type="SMART" id="SM00909"/>
    </source>
</evidence>
<proteinExistence type="predicted"/>
<dbReference type="Proteomes" id="UP000460257">
    <property type="component" value="Unassembled WGS sequence"/>
</dbReference>
<evidence type="ECO:0000313" key="3">
    <source>
        <dbReference type="EMBL" id="MQN01615.1"/>
    </source>
</evidence>
<organism evidence="3 4">
    <name type="scientific">Candidatus Weimeria bifida</name>
    <dbReference type="NCBI Taxonomy" id="2599074"/>
    <lineage>
        <taxon>Bacteria</taxon>
        <taxon>Bacillati</taxon>
        <taxon>Bacillota</taxon>
        <taxon>Clostridia</taxon>
        <taxon>Lachnospirales</taxon>
        <taxon>Lachnospiraceae</taxon>
        <taxon>Candidatus Weimeria</taxon>
    </lineage>
</organism>
<comment type="caution">
    <text evidence="3">The sequence shown here is derived from an EMBL/GenBank/DDBJ whole genome shotgun (WGS) entry which is preliminary data.</text>
</comment>
<reference evidence="3" key="1">
    <citation type="journal article" date="2020" name="Appl. Environ. Microbiol.">
        <title>Medium-Chain Fatty Acid Synthesis by 'Candidatus Weimeria bifida' gen. nov., sp. nov., and 'Candidatus Pseudoramibacter fermentans' sp. nov.</title>
        <authorList>
            <person name="Scarborough M.J."/>
            <person name="Myers K.S."/>
            <person name="Donohue T.J."/>
            <person name="Noguera D.R."/>
        </authorList>
    </citation>
    <scope>NUCLEOTIDE SEQUENCE</scope>
    <source>
        <strain evidence="3">LCO1.1</strain>
    </source>
</reference>
<evidence type="ECO:0000313" key="4">
    <source>
        <dbReference type="Proteomes" id="UP000460257"/>
    </source>
</evidence>
<keyword evidence="4" id="KW-1185">Reference proteome</keyword>